<keyword evidence="3" id="KW-1185">Reference proteome</keyword>
<accession>A0A5A9ZTB0</accession>
<evidence type="ECO:0000256" key="1">
    <source>
        <dbReference type="SAM" id="SignalP"/>
    </source>
</evidence>
<evidence type="ECO:0000313" key="3">
    <source>
        <dbReference type="Proteomes" id="UP000325291"/>
    </source>
</evidence>
<evidence type="ECO:0000313" key="2">
    <source>
        <dbReference type="EMBL" id="KAA0920311.1"/>
    </source>
</evidence>
<comment type="caution">
    <text evidence="2">The sequence shown here is derived from an EMBL/GenBank/DDBJ whole genome shotgun (WGS) entry which is preliminary data.</text>
</comment>
<keyword evidence="1" id="KW-0732">Signal</keyword>
<dbReference type="AlphaFoldDB" id="A0A5A9ZTB0"/>
<feature type="signal peptide" evidence="1">
    <location>
        <begin position="1"/>
        <end position="15"/>
    </location>
</feature>
<dbReference type="RefSeq" id="WP_111363612.1">
    <property type="nucleotide sequence ID" value="NZ_VINQ01000002.1"/>
</dbReference>
<name>A0A5A9ZTB0_9RHOB</name>
<feature type="chain" id="PRO_5022708476" description="Plant Basic Secretory Protein" evidence="1">
    <location>
        <begin position="16"/>
        <end position="224"/>
    </location>
</feature>
<dbReference type="EMBL" id="VINQ01000002">
    <property type="protein sequence ID" value="KAA0920311.1"/>
    <property type="molecule type" value="Genomic_DNA"/>
</dbReference>
<organism evidence="2 3">
    <name type="scientific">Aquicoccus porphyridii</name>
    <dbReference type="NCBI Taxonomy" id="1852029"/>
    <lineage>
        <taxon>Bacteria</taxon>
        <taxon>Pseudomonadati</taxon>
        <taxon>Pseudomonadota</taxon>
        <taxon>Alphaproteobacteria</taxon>
        <taxon>Rhodobacterales</taxon>
        <taxon>Paracoccaceae</taxon>
        <taxon>Aquicoccus</taxon>
    </lineage>
</organism>
<proteinExistence type="predicted"/>
<evidence type="ECO:0008006" key="4">
    <source>
        <dbReference type="Google" id="ProtNLM"/>
    </source>
</evidence>
<gene>
    <name evidence="2" type="ORF">FLO80_04155</name>
</gene>
<reference evidence="2 3" key="1">
    <citation type="submission" date="2019-07" db="EMBL/GenBank/DDBJ databases">
        <title>Aquicoccus porphyridii gen. nov., sp. nov., isolated from a small marine red alga, Porphyridium marinum.</title>
        <authorList>
            <person name="Liu L."/>
        </authorList>
    </citation>
    <scope>NUCLEOTIDE SEQUENCE [LARGE SCALE GENOMIC DNA]</scope>
    <source>
        <strain evidence="2 3">L1 8-17</strain>
    </source>
</reference>
<protein>
    <recommendedName>
        <fullName evidence="4">Plant Basic Secretory Protein</fullName>
    </recommendedName>
</protein>
<sequence length="224" mass="25698">MRVALFLCLILAACAARPLSEAEKTFADQIFGDTANTGMIRFHDGAIVEKVTYKRQKRPRLACRERIWPEPTTDTVTVGPAAIALHNRIFFSKPFYSNDYLVGYPEEMHLFAAMLFAHEMTHAWQWQNREITGYSPIRAANEHDFKSDPYLYDISTKTRFLDYAFEQQASIVEEYVCCAALDPTAPRTARLKELLGEVFPLQRLRIPQSVHIPWDGAERQGICH</sequence>
<dbReference type="Proteomes" id="UP000325291">
    <property type="component" value="Unassembled WGS sequence"/>
</dbReference>